<organism evidence="4 5">
    <name type="scientific">Mikania micrantha</name>
    <name type="common">bitter vine</name>
    <dbReference type="NCBI Taxonomy" id="192012"/>
    <lineage>
        <taxon>Eukaryota</taxon>
        <taxon>Viridiplantae</taxon>
        <taxon>Streptophyta</taxon>
        <taxon>Embryophyta</taxon>
        <taxon>Tracheophyta</taxon>
        <taxon>Spermatophyta</taxon>
        <taxon>Magnoliopsida</taxon>
        <taxon>eudicotyledons</taxon>
        <taxon>Gunneridae</taxon>
        <taxon>Pentapetalae</taxon>
        <taxon>asterids</taxon>
        <taxon>campanulids</taxon>
        <taxon>Asterales</taxon>
        <taxon>Asteraceae</taxon>
        <taxon>Asteroideae</taxon>
        <taxon>Heliantheae alliance</taxon>
        <taxon>Eupatorieae</taxon>
        <taxon>Mikania</taxon>
    </lineage>
</organism>
<dbReference type="PANTHER" id="PTHR46547">
    <property type="entry name" value="ZINC FINGER PROTEIN GIS"/>
    <property type="match status" value="1"/>
</dbReference>
<evidence type="ECO:0000256" key="2">
    <source>
        <dbReference type="SAM" id="MobiDB-lite"/>
    </source>
</evidence>
<dbReference type="GO" id="GO:0008270">
    <property type="term" value="F:zinc ion binding"/>
    <property type="evidence" value="ECO:0007669"/>
    <property type="project" value="UniProtKB-KW"/>
</dbReference>
<dbReference type="PANTHER" id="PTHR46547:SF7">
    <property type="entry name" value="ZINC FINGER PROTEIN GIS"/>
    <property type="match status" value="1"/>
</dbReference>
<accession>A0A5N6P3S7</accession>
<evidence type="ECO:0000259" key="3">
    <source>
        <dbReference type="PROSITE" id="PS50157"/>
    </source>
</evidence>
<dbReference type="Pfam" id="PF13912">
    <property type="entry name" value="zf-C2H2_6"/>
    <property type="match status" value="1"/>
</dbReference>
<dbReference type="GO" id="GO:0009739">
    <property type="term" value="P:response to gibberellin"/>
    <property type="evidence" value="ECO:0007669"/>
    <property type="project" value="InterPro"/>
</dbReference>
<dbReference type="InterPro" id="IPR036236">
    <property type="entry name" value="Znf_C2H2_sf"/>
</dbReference>
<dbReference type="PROSITE" id="PS50157">
    <property type="entry name" value="ZINC_FINGER_C2H2_2"/>
    <property type="match status" value="1"/>
</dbReference>
<gene>
    <name evidence="4" type="ORF">E3N88_14671</name>
</gene>
<dbReference type="SUPFAM" id="SSF57667">
    <property type="entry name" value="beta-beta-alpha zinc fingers"/>
    <property type="match status" value="1"/>
</dbReference>
<dbReference type="AlphaFoldDB" id="A0A5N6P3S7"/>
<proteinExistence type="predicted"/>
<dbReference type="Proteomes" id="UP000326396">
    <property type="component" value="Linkage Group LG15"/>
</dbReference>
<keyword evidence="5" id="KW-1185">Reference proteome</keyword>
<comment type="caution">
    <text evidence="4">The sequence shown here is derived from an EMBL/GenBank/DDBJ whole genome shotgun (WGS) entry which is preliminary data.</text>
</comment>
<sequence>MEKLNSQPQDLKKNIQFSSQLPSTPPIRLFGKEFGGSDPTIIVTTPSSFTVTASATAAITATTIHHETKQNRETQRTFECHYCNKKFPTSQALGGHQNAHRRERLLAKRTHIQSATIHHSYPNHYNRSITSPPYHHHTGTSSIFNNNTGDKFKATSTFNQTLIYDRQLAVSRFSTPVQKLTAFNCGRLSNHSNAGSSSGRLYMHKSKPSLNDQVSLDLHL</sequence>
<reference evidence="4 5" key="1">
    <citation type="submission" date="2019-05" db="EMBL/GenBank/DDBJ databases">
        <title>Mikania micrantha, genome provides insights into the molecular mechanism of rapid growth.</title>
        <authorList>
            <person name="Liu B."/>
        </authorList>
    </citation>
    <scope>NUCLEOTIDE SEQUENCE [LARGE SCALE GENOMIC DNA]</scope>
    <source>
        <strain evidence="4">NLD-2019</strain>
        <tissue evidence="4">Leaf</tissue>
    </source>
</reference>
<dbReference type="EMBL" id="SZYD01000007">
    <property type="protein sequence ID" value="KAD5803311.1"/>
    <property type="molecule type" value="Genomic_DNA"/>
</dbReference>
<name>A0A5N6P3S7_9ASTR</name>
<evidence type="ECO:0000256" key="1">
    <source>
        <dbReference type="PROSITE-ProRule" id="PRU00042"/>
    </source>
</evidence>
<keyword evidence="1" id="KW-0863">Zinc-finger</keyword>
<dbReference type="InterPro" id="IPR044291">
    <property type="entry name" value="GIS/GIS2/ZFP8"/>
</dbReference>
<feature type="domain" description="C2H2-type" evidence="3">
    <location>
        <begin position="78"/>
        <end position="105"/>
    </location>
</feature>
<evidence type="ECO:0000313" key="5">
    <source>
        <dbReference type="Proteomes" id="UP000326396"/>
    </source>
</evidence>
<feature type="region of interest" description="Disordered" evidence="2">
    <location>
        <begin position="1"/>
        <end position="32"/>
    </location>
</feature>
<dbReference type="GO" id="GO:0003700">
    <property type="term" value="F:DNA-binding transcription factor activity"/>
    <property type="evidence" value="ECO:0007669"/>
    <property type="project" value="InterPro"/>
</dbReference>
<protein>
    <recommendedName>
        <fullName evidence="3">C2H2-type domain-containing protein</fullName>
    </recommendedName>
</protein>
<dbReference type="GO" id="GO:0010090">
    <property type="term" value="P:trichome morphogenesis"/>
    <property type="evidence" value="ECO:0007669"/>
    <property type="project" value="InterPro"/>
</dbReference>
<dbReference type="OrthoDB" id="9442240at2759"/>
<dbReference type="InterPro" id="IPR013087">
    <property type="entry name" value="Znf_C2H2_type"/>
</dbReference>
<dbReference type="PROSITE" id="PS00028">
    <property type="entry name" value="ZINC_FINGER_C2H2_1"/>
    <property type="match status" value="1"/>
</dbReference>
<keyword evidence="1" id="KW-0479">Metal-binding</keyword>
<evidence type="ECO:0000313" key="4">
    <source>
        <dbReference type="EMBL" id="KAD5803311.1"/>
    </source>
</evidence>
<keyword evidence="1" id="KW-0862">Zinc</keyword>
<feature type="compositionally biased region" description="Polar residues" evidence="2">
    <location>
        <begin position="1"/>
        <end position="22"/>
    </location>
</feature>
<dbReference type="Gene3D" id="3.30.160.60">
    <property type="entry name" value="Classic Zinc Finger"/>
    <property type="match status" value="1"/>
</dbReference>